<dbReference type="Proteomes" id="UP001497700">
    <property type="component" value="Unassembled WGS sequence"/>
</dbReference>
<keyword evidence="2" id="KW-1185">Reference proteome</keyword>
<evidence type="ECO:0000313" key="1">
    <source>
        <dbReference type="EMBL" id="KAI4862743.1"/>
    </source>
</evidence>
<name>A0ACB9YU60_9PEZI</name>
<gene>
    <name evidence="1" type="ORF">F4820DRAFT_472118</name>
</gene>
<reference evidence="1 2" key="1">
    <citation type="journal article" date="2022" name="New Phytol.">
        <title>Ecological generalism drives hyperdiversity of secondary metabolite gene clusters in xylarialean endophytes.</title>
        <authorList>
            <person name="Franco M.E.E."/>
            <person name="Wisecaver J.H."/>
            <person name="Arnold A.E."/>
            <person name="Ju Y.M."/>
            <person name="Slot J.C."/>
            <person name="Ahrendt S."/>
            <person name="Moore L.P."/>
            <person name="Eastman K.E."/>
            <person name="Scott K."/>
            <person name="Konkel Z."/>
            <person name="Mondo S.J."/>
            <person name="Kuo A."/>
            <person name="Hayes R.D."/>
            <person name="Haridas S."/>
            <person name="Andreopoulos B."/>
            <person name="Riley R."/>
            <person name="LaButti K."/>
            <person name="Pangilinan J."/>
            <person name="Lipzen A."/>
            <person name="Amirebrahimi M."/>
            <person name="Yan J."/>
            <person name="Adam C."/>
            <person name="Keymanesh K."/>
            <person name="Ng V."/>
            <person name="Louie K."/>
            <person name="Northen T."/>
            <person name="Drula E."/>
            <person name="Henrissat B."/>
            <person name="Hsieh H.M."/>
            <person name="Youens-Clark K."/>
            <person name="Lutzoni F."/>
            <person name="Miadlikowska J."/>
            <person name="Eastwood D.C."/>
            <person name="Hamelin R.C."/>
            <person name="Grigoriev I.V."/>
            <person name="U'Ren J.M."/>
        </authorList>
    </citation>
    <scope>NUCLEOTIDE SEQUENCE [LARGE SCALE GENOMIC DNA]</scope>
    <source>
        <strain evidence="1 2">CBS 119005</strain>
    </source>
</reference>
<protein>
    <submittedName>
        <fullName evidence="1">Uncharacterized protein</fullName>
    </submittedName>
</protein>
<evidence type="ECO:0000313" key="2">
    <source>
        <dbReference type="Proteomes" id="UP001497700"/>
    </source>
</evidence>
<dbReference type="EMBL" id="MU393519">
    <property type="protein sequence ID" value="KAI4862743.1"/>
    <property type="molecule type" value="Genomic_DNA"/>
</dbReference>
<comment type="caution">
    <text evidence="1">The sequence shown here is derived from an EMBL/GenBank/DDBJ whole genome shotgun (WGS) entry which is preliminary data.</text>
</comment>
<proteinExistence type="predicted"/>
<sequence length="921" mass="100275">MTGKHVTHNHRYEVRSDGARCSAPRRLPTKDQGASADRRLTCSCVSAGEPEPRRSVRATKGQHTKAFDQLENGPEPTKRRQSKKGGKKVVEKDEKQEEDEEIIRCICGATTQDDDDANEPWIACDKCGAWQHNVCMGMSVFTEDLTKDYFCERCAPEDHKITLEAIKRGEKPWEDRRHRYEEEKKRKKGGRKGKGKRASDTKDRASPSAASAKAKPSPTPDTKKEEIVPEPTGKGKRKSRDHSQGPQSKLRKVSEVQAAALVPTYTPPSDLPESIQKLEGPRRQAALGLQRSLDAAVDLAEKKKLYALPQGSIKKGITERLAIEIERAFQDTHPNTSHNASQLRTLVFSLKHNVELAAQVLNRSLPPPSFVVMTGDELATKELQRETAEMKARAEKQSIMITDDTPRVRRTHKGEEIVEADNITGEADDVPSNLRLQAAREASESGNANSEPGVSSANGAASPANARDRSASSAAPLRVDTQSSQQSPKKPDFDIGKVFSSVGSPSSTHQRRASTQVQSAGPVDDPDVDRLLQEDGNDSPPYSPTDNIDPEIVWRGPLRMTTVADIDTVAKYVGGADLSKTRDIAWKDLIPPVLTVAGRINEEKAIPYLCGFRYNNQVDLVITSLTLAHPADSNARKQFLAVLDYFQSKNRYGVVGEKKLGNVRDTYLMPIPEGDGPLPEPILNIADHAVPLKRSEPMLLMIFVFRDEKHPQIPVEQQVSEMQKAASGTPAQSTPAPARNASMSAPIWSPATPQGSFGGQSLPTPTPQYNQTPVPPPTIPGHPAPPVPPRQVLPATPAAPANSAPVTQDPNVPALRAAQAEGEMKARQVLGPLFTSSTVAFLLPHAARMKEGEWTAVRRCLERDPRARNDLQLLSKLLTEEGNNVRKNGPQPNTASPGVVQNTLAAAAANEGPAPAAQSKA</sequence>
<accession>A0ACB9YU60</accession>
<organism evidence="1 2">
    <name type="scientific">Hypoxylon rubiginosum</name>
    <dbReference type="NCBI Taxonomy" id="110542"/>
    <lineage>
        <taxon>Eukaryota</taxon>
        <taxon>Fungi</taxon>
        <taxon>Dikarya</taxon>
        <taxon>Ascomycota</taxon>
        <taxon>Pezizomycotina</taxon>
        <taxon>Sordariomycetes</taxon>
        <taxon>Xylariomycetidae</taxon>
        <taxon>Xylariales</taxon>
        <taxon>Hypoxylaceae</taxon>
        <taxon>Hypoxylon</taxon>
    </lineage>
</organism>